<dbReference type="Ensembl" id="ENSPMET00000003643.1">
    <property type="protein sequence ID" value="ENSPMEP00000007724.1"/>
    <property type="gene ID" value="ENSPMEG00000009403.1"/>
</dbReference>
<sequence>VWSCSLVDLLEASVCVCVCVCDTFSHAFTQTGCLCLSSTPDFVPVTLGKRCQWLFLLYFYLQHENMCKSLIIIYTSASKPLIILNTMC</sequence>
<keyword evidence="1" id="KW-0732">Signal</keyword>
<dbReference type="Proteomes" id="UP000261480">
    <property type="component" value="Unplaced"/>
</dbReference>
<reference evidence="2" key="2">
    <citation type="submission" date="2025-09" db="UniProtKB">
        <authorList>
            <consortium name="Ensembl"/>
        </authorList>
    </citation>
    <scope>IDENTIFICATION</scope>
</reference>
<evidence type="ECO:0000313" key="2">
    <source>
        <dbReference type="Ensembl" id="ENSPMEP00000007724.1"/>
    </source>
</evidence>
<dbReference type="AlphaFoldDB" id="A0A3B3WYI3"/>
<feature type="chain" id="PRO_5017379987" evidence="1">
    <location>
        <begin position="18"/>
        <end position="88"/>
    </location>
</feature>
<evidence type="ECO:0000313" key="3">
    <source>
        <dbReference type="Proteomes" id="UP000261480"/>
    </source>
</evidence>
<reference evidence="2" key="1">
    <citation type="submission" date="2025-08" db="UniProtKB">
        <authorList>
            <consortium name="Ensembl"/>
        </authorList>
    </citation>
    <scope>IDENTIFICATION</scope>
</reference>
<protein>
    <submittedName>
        <fullName evidence="2">Uncharacterized protein</fullName>
    </submittedName>
</protein>
<feature type="signal peptide" evidence="1">
    <location>
        <begin position="1"/>
        <end position="17"/>
    </location>
</feature>
<evidence type="ECO:0000256" key="1">
    <source>
        <dbReference type="SAM" id="SignalP"/>
    </source>
</evidence>
<accession>A0A3B3WYI3</accession>
<proteinExistence type="predicted"/>
<name>A0A3B3WYI3_9TELE</name>
<keyword evidence="3" id="KW-1185">Reference proteome</keyword>
<organism evidence="2 3">
    <name type="scientific">Poecilia mexicana</name>
    <dbReference type="NCBI Taxonomy" id="48701"/>
    <lineage>
        <taxon>Eukaryota</taxon>
        <taxon>Metazoa</taxon>
        <taxon>Chordata</taxon>
        <taxon>Craniata</taxon>
        <taxon>Vertebrata</taxon>
        <taxon>Euteleostomi</taxon>
        <taxon>Actinopterygii</taxon>
        <taxon>Neopterygii</taxon>
        <taxon>Teleostei</taxon>
        <taxon>Neoteleostei</taxon>
        <taxon>Acanthomorphata</taxon>
        <taxon>Ovalentaria</taxon>
        <taxon>Atherinomorphae</taxon>
        <taxon>Cyprinodontiformes</taxon>
        <taxon>Poeciliidae</taxon>
        <taxon>Poeciliinae</taxon>
        <taxon>Poecilia</taxon>
    </lineage>
</organism>